<dbReference type="Pfam" id="PF00276">
    <property type="entry name" value="Ribosomal_L23"/>
    <property type="match status" value="1"/>
</dbReference>
<protein>
    <recommendedName>
        <fullName evidence="6">Large ribosomal subunit protein uL23</fullName>
    </recommendedName>
</protein>
<dbReference type="Gene3D" id="3.30.70.330">
    <property type="match status" value="1"/>
</dbReference>
<comment type="subunit">
    <text evidence="6">Part of the 50S ribosomal subunit. Contacts protein L29, and trigger factor when it is bound to the ribosome.</text>
</comment>
<dbReference type="GO" id="GO:0003735">
    <property type="term" value="F:structural constituent of ribosome"/>
    <property type="evidence" value="ECO:0007669"/>
    <property type="project" value="InterPro"/>
</dbReference>
<proteinExistence type="inferred from homology"/>
<dbReference type="GO" id="GO:0006412">
    <property type="term" value="P:translation"/>
    <property type="evidence" value="ECO:0007669"/>
    <property type="project" value="UniProtKB-UniRule"/>
</dbReference>
<reference evidence="8 9" key="1">
    <citation type="journal article" date="2015" name="Nature">
        <title>rRNA introns, odd ribosomes, and small enigmatic genomes across a large radiation of phyla.</title>
        <authorList>
            <person name="Brown C.T."/>
            <person name="Hug L.A."/>
            <person name="Thomas B.C."/>
            <person name="Sharon I."/>
            <person name="Castelle C.J."/>
            <person name="Singh A."/>
            <person name="Wilkins M.J."/>
            <person name="Williams K.H."/>
            <person name="Banfield J.F."/>
        </authorList>
    </citation>
    <scope>NUCLEOTIDE SEQUENCE [LARGE SCALE GENOMIC DNA]</scope>
</reference>
<evidence type="ECO:0000313" key="8">
    <source>
        <dbReference type="EMBL" id="KKQ73836.1"/>
    </source>
</evidence>
<keyword evidence="5 6" id="KW-0687">Ribonucleoprotein</keyword>
<evidence type="ECO:0000256" key="5">
    <source>
        <dbReference type="ARBA" id="ARBA00023274"/>
    </source>
</evidence>
<evidence type="ECO:0000313" key="9">
    <source>
        <dbReference type="Proteomes" id="UP000034181"/>
    </source>
</evidence>
<accession>A0A0G0N9P5</accession>
<dbReference type="GO" id="GO:0005840">
    <property type="term" value="C:ribosome"/>
    <property type="evidence" value="ECO:0007669"/>
    <property type="project" value="UniProtKB-KW"/>
</dbReference>
<evidence type="ECO:0000256" key="4">
    <source>
        <dbReference type="ARBA" id="ARBA00022980"/>
    </source>
</evidence>
<comment type="similarity">
    <text evidence="1 6 7">Belongs to the universal ribosomal protein uL23 family.</text>
</comment>
<gene>
    <name evidence="6" type="primary">rplW</name>
    <name evidence="8" type="ORF">US96_C0050G0006</name>
</gene>
<sequence length="96" mass="11052">MKLEPIITEKSLKLASGGRYSFRVARTLNKRQIKRLIEEAFDVHVVSVKTIKEKGEVKKTFRGRKKIIMPSKKAIVKLKDKEKIDLFDQGKKGKVV</sequence>
<comment type="function">
    <text evidence="6">One of the early assembly proteins it binds 23S rRNA. One of the proteins that surrounds the polypeptide exit tunnel on the outside of the ribosome. Forms the main docking site for trigger factor binding to the ribosome.</text>
</comment>
<evidence type="ECO:0000256" key="1">
    <source>
        <dbReference type="ARBA" id="ARBA00006700"/>
    </source>
</evidence>
<keyword evidence="3 6" id="KW-0694">RNA-binding</keyword>
<dbReference type="HAMAP" id="MF_01369_B">
    <property type="entry name" value="Ribosomal_uL23_B"/>
    <property type="match status" value="1"/>
</dbReference>
<dbReference type="PROSITE" id="PS00050">
    <property type="entry name" value="RIBOSOMAL_L23"/>
    <property type="match status" value="1"/>
</dbReference>
<dbReference type="InterPro" id="IPR001014">
    <property type="entry name" value="Ribosomal_uL23_CS"/>
</dbReference>
<comment type="caution">
    <text evidence="8">The sequence shown here is derived from an EMBL/GenBank/DDBJ whole genome shotgun (WGS) entry which is preliminary data.</text>
</comment>
<dbReference type="EMBL" id="LBUZ01000050">
    <property type="protein sequence ID" value="KKQ73836.1"/>
    <property type="molecule type" value="Genomic_DNA"/>
</dbReference>
<dbReference type="InterPro" id="IPR012677">
    <property type="entry name" value="Nucleotide-bd_a/b_plait_sf"/>
</dbReference>
<organism evidence="8 9">
    <name type="scientific">Candidatus Woesebacteria bacterium GW2011_GWB1_38_5b</name>
    <dbReference type="NCBI Taxonomy" id="1618569"/>
    <lineage>
        <taxon>Bacteria</taxon>
        <taxon>Candidatus Woeseibacteriota</taxon>
    </lineage>
</organism>
<evidence type="ECO:0000256" key="2">
    <source>
        <dbReference type="ARBA" id="ARBA00022730"/>
    </source>
</evidence>
<dbReference type="InterPro" id="IPR013025">
    <property type="entry name" value="Ribosomal_uL23-like"/>
</dbReference>
<dbReference type="SUPFAM" id="SSF54189">
    <property type="entry name" value="Ribosomal proteins S24e, L23 and L15e"/>
    <property type="match status" value="1"/>
</dbReference>
<evidence type="ECO:0000256" key="3">
    <source>
        <dbReference type="ARBA" id="ARBA00022884"/>
    </source>
</evidence>
<evidence type="ECO:0000256" key="6">
    <source>
        <dbReference type="HAMAP-Rule" id="MF_01369"/>
    </source>
</evidence>
<evidence type="ECO:0000256" key="7">
    <source>
        <dbReference type="RuleBase" id="RU003934"/>
    </source>
</evidence>
<dbReference type="Proteomes" id="UP000034181">
    <property type="component" value="Unassembled WGS sequence"/>
</dbReference>
<dbReference type="AlphaFoldDB" id="A0A0G0N9P5"/>
<dbReference type="GO" id="GO:1990904">
    <property type="term" value="C:ribonucleoprotein complex"/>
    <property type="evidence" value="ECO:0007669"/>
    <property type="project" value="UniProtKB-KW"/>
</dbReference>
<name>A0A0G0N9P5_9BACT</name>
<keyword evidence="2 6" id="KW-0699">rRNA-binding</keyword>
<dbReference type="InterPro" id="IPR012678">
    <property type="entry name" value="Ribosomal_uL23/eL15/eS24_sf"/>
</dbReference>
<keyword evidence="4 6" id="KW-0689">Ribosomal protein</keyword>
<dbReference type="GO" id="GO:0019843">
    <property type="term" value="F:rRNA binding"/>
    <property type="evidence" value="ECO:0007669"/>
    <property type="project" value="UniProtKB-UniRule"/>
</dbReference>